<dbReference type="RefSeq" id="WP_087925596.1">
    <property type="nucleotide sequence ID" value="NZ_CP021744.1"/>
</dbReference>
<feature type="compositionally biased region" description="Basic and acidic residues" evidence="1">
    <location>
        <begin position="9"/>
        <end position="20"/>
    </location>
</feature>
<accession>A0A1Z2KYI3</accession>
<dbReference type="AlphaFoldDB" id="A0A1Z2KYI3"/>
<sequence>MAEGAGVAEEERVEGVGDDPRVNDLCDAVSRLRRALAGHPALLPDRDAAEDELAALDAMARAGEPEVPRLRRALLLVAGAVGSVSALAPALGEVRAAVDRFGGTPGEELYRVPGPREGG</sequence>
<proteinExistence type="predicted"/>
<evidence type="ECO:0000313" key="3">
    <source>
        <dbReference type="Proteomes" id="UP000195755"/>
    </source>
</evidence>
<evidence type="ECO:0000313" key="2">
    <source>
        <dbReference type="EMBL" id="ARZ67086.1"/>
    </source>
</evidence>
<protein>
    <submittedName>
        <fullName evidence="2">Uncharacterized protein</fullName>
    </submittedName>
</protein>
<organism evidence="2 3">
    <name type="scientific">Streptomyces albireticuli</name>
    <dbReference type="NCBI Taxonomy" id="1940"/>
    <lineage>
        <taxon>Bacteria</taxon>
        <taxon>Bacillati</taxon>
        <taxon>Actinomycetota</taxon>
        <taxon>Actinomycetes</taxon>
        <taxon>Kitasatosporales</taxon>
        <taxon>Streptomycetaceae</taxon>
        <taxon>Streptomyces</taxon>
    </lineage>
</organism>
<dbReference type="InterPro" id="IPR045999">
    <property type="entry name" value="DUF5955"/>
</dbReference>
<name>A0A1Z2KYI3_9ACTN</name>
<dbReference type="Proteomes" id="UP000195755">
    <property type="component" value="Chromosome"/>
</dbReference>
<dbReference type="EMBL" id="CP021744">
    <property type="protein sequence ID" value="ARZ67086.1"/>
    <property type="molecule type" value="Genomic_DNA"/>
</dbReference>
<gene>
    <name evidence="2" type="ORF">SMD11_1425</name>
</gene>
<reference evidence="2 3" key="1">
    <citation type="submission" date="2017-06" db="EMBL/GenBank/DDBJ databases">
        <title>Streptomyces albireticuli Genome sequencing and assembly.</title>
        <authorList>
            <person name="Wang Y."/>
            <person name="Du B."/>
            <person name="Ding Y."/>
            <person name="Liu H."/>
            <person name="Hou Q."/>
            <person name="Liu K."/>
            <person name="Yao L."/>
            <person name="Wang C."/>
        </authorList>
    </citation>
    <scope>NUCLEOTIDE SEQUENCE [LARGE SCALE GENOMIC DNA]</scope>
    <source>
        <strain evidence="2 3">MDJK11</strain>
    </source>
</reference>
<dbReference type="KEGG" id="salj:SMD11_1425"/>
<feature type="region of interest" description="Disordered" evidence="1">
    <location>
        <begin position="1"/>
        <end position="20"/>
    </location>
</feature>
<evidence type="ECO:0000256" key="1">
    <source>
        <dbReference type="SAM" id="MobiDB-lite"/>
    </source>
</evidence>
<dbReference type="Pfam" id="PF19380">
    <property type="entry name" value="DUF5955"/>
    <property type="match status" value="1"/>
</dbReference>